<organism evidence="9 10">
    <name type="scientific">Oryza rufipogon</name>
    <name type="common">Brownbeard rice</name>
    <name type="synonym">Asian wild rice</name>
    <dbReference type="NCBI Taxonomy" id="4529"/>
    <lineage>
        <taxon>Eukaryota</taxon>
        <taxon>Viridiplantae</taxon>
        <taxon>Streptophyta</taxon>
        <taxon>Embryophyta</taxon>
        <taxon>Tracheophyta</taxon>
        <taxon>Spermatophyta</taxon>
        <taxon>Magnoliopsida</taxon>
        <taxon>Liliopsida</taxon>
        <taxon>Poales</taxon>
        <taxon>Poaceae</taxon>
        <taxon>BOP clade</taxon>
        <taxon>Oryzoideae</taxon>
        <taxon>Oryzeae</taxon>
        <taxon>Oryzinae</taxon>
        <taxon>Oryza</taxon>
    </lineage>
</organism>
<evidence type="ECO:0000256" key="1">
    <source>
        <dbReference type="ARBA" id="ARBA00007606"/>
    </source>
</evidence>
<feature type="region of interest" description="Disordered" evidence="5">
    <location>
        <begin position="256"/>
        <end position="324"/>
    </location>
</feature>
<dbReference type="EnsemblPlants" id="ORUFI04G02250.1">
    <property type="protein sequence ID" value="ORUFI04G02250.1"/>
    <property type="gene ID" value="ORUFI04G02250"/>
</dbReference>
<dbReference type="HOGENOM" id="CLU_000288_62_6_1"/>
<evidence type="ECO:0000256" key="7">
    <source>
        <dbReference type="SAM" id="SignalP"/>
    </source>
</evidence>
<evidence type="ECO:0000313" key="9">
    <source>
        <dbReference type="EnsemblPlants" id="ORUFI04G02250.1"/>
    </source>
</evidence>
<keyword evidence="7" id="KW-0732">Signal</keyword>
<evidence type="ECO:0000313" key="10">
    <source>
        <dbReference type="Proteomes" id="UP000008022"/>
    </source>
</evidence>
<evidence type="ECO:0000256" key="3">
    <source>
        <dbReference type="ARBA" id="ARBA00010217"/>
    </source>
</evidence>
<reference evidence="9" key="2">
    <citation type="submission" date="2015-06" db="UniProtKB">
        <authorList>
            <consortium name="EnsemblPlants"/>
        </authorList>
    </citation>
    <scope>IDENTIFICATION</scope>
</reference>
<dbReference type="eggNOG" id="ENOG502QTX3">
    <property type="taxonomic scope" value="Eukaryota"/>
</dbReference>
<feature type="chain" id="PRO_5002369901" description="Protein kinase domain-containing protein" evidence="7">
    <location>
        <begin position="27"/>
        <end position="529"/>
    </location>
</feature>
<keyword evidence="6" id="KW-1133">Transmembrane helix</keyword>
<feature type="domain" description="Protein kinase" evidence="8">
    <location>
        <begin position="429"/>
        <end position="529"/>
    </location>
</feature>
<name>A0A0E0P516_ORYRU</name>
<dbReference type="STRING" id="4529.A0A0E0P516"/>
<dbReference type="InterPro" id="IPR050258">
    <property type="entry name" value="Leguminous_Lectin"/>
</dbReference>
<dbReference type="InterPro" id="IPR001220">
    <property type="entry name" value="Legume_lectin_dom"/>
</dbReference>
<evidence type="ECO:0000259" key="8">
    <source>
        <dbReference type="PROSITE" id="PS50011"/>
    </source>
</evidence>
<keyword evidence="6" id="KW-0472">Membrane</keyword>
<dbReference type="GO" id="GO:0004672">
    <property type="term" value="F:protein kinase activity"/>
    <property type="evidence" value="ECO:0007669"/>
    <property type="project" value="InterPro"/>
</dbReference>
<dbReference type="PANTHER" id="PTHR32401:SF49">
    <property type="entry name" value="OS10G0129200 PROTEIN"/>
    <property type="match status" value="1"/>
</dbReference>
<feature type="compositionally biased region" description="Basic residues" evidence="5">
    <location>
        <begin position="294"/>
        <end position="304"/>
    </location>
</feature>
<dbReference type="PANTHER" id="PTHR32401">
    <property type="entry name" value="CONCANAVALIN A-LIKE LECTIN FAMILY PROTEIN"/>
    <property type="match status" value="1"/>
</dbReference>
<dbReference type="GO" id="GO:0030246">
    <property type="term" value="F:carbohydrate binding"/>
    <property type="evidence" value="ECO:0007669"/>
    <property type="project" value="UniProtKB-KW"/>
</dbReference>
<evidence type="ECO:0000256" key="5">
    <source>
        <dbReference type="SAM" id="MobiDB-lite"/>
    </source>
</evidence>
<proteinExistence type="inferred from homology"/>
<dbReference type="Pfam" id="PF00139">
    <property type="entry name" value="Lectin_legB"/>
    <property type="match status" value="2"/>
</dbReference>
<dbReference type="Gene3D" id="1.10.510.10">
    <property type="entry name" value="Transferase(Phosphotransferase) domain 1"/>
    <property type="match status" value="1"/>
</dbReference>
<feature type="signal peptide" evidence="7">
    <location>
        <begin position="1"/>
        <end position="26"/>
    </location>
</feature>
<dbReference type="InterPro" id="IPR000719">
    <property type="entry name" value="Prot_kinase_dom"/>
</dbReference>
<dbReference type="PROSITE" id="PS50011">
    <property type="entry name" value="PROTEIN_KINASE_DOM"/>
    <property type="match status" value="1"/>
</dbReference>
<evidence type="ECO:0000256" key="4">
    <source>
        <dbReference type="ARBA" id="ARBA00022734"/>
    </source>
</evidence>
<feature type="transmembrane region" description="Helical" evidence="6">
    <location>
        <begin position="374"/>
        <end position="395"/>
    </location>
</feature>
<dbReference type="Gramene" id="ORUFI04G02250.1">
    <property type="protein sequence ID" value="ORUFI04G02250.1"/>
    <property type="gene ID" value="ORUFI04G02250"/>
</dbReference>
<dbReference type="InterPro" id="IPR011009">
    <property type="entry name" value="Kinase-like_dom_sf"/>
</dbReference>
<comment type="similarity">
    <text evidence="3">In the C-terminal section; belongs to the protein kinase superfamily. Ser/Thr protein kinase family.</text>
</comment>
<dbReference type="GO" id="GO:0005524">
    <property type="term" value="F:ATP binding"/>
    <property type="evidence" value="ECO:0007669"/>
    <property type="project" value="InterPro"/>
</dbReference>
<accession>A0A0E0P516</accession>
<keyword evidence="10" id="KW-1185">Reference proteome</keyword>
<dbReference type="SUPFAM" id="SSF56112">
    <property type="entry name" value="Protein kinase-like (PK-like)"/>
    <property type="match status" value="1"/>
</dbReference>
<keyword evidence="4" id="KW-0430">Lectin</keyword>
<evidence type="ECO:0000256" key="6">
    <source>
        <dbReference type="SAM" id="Phobius"/>
    </source>
</evidence>
<dbReference type="PROSITE" id="PS51257">
    <property type="entry name" value="PROKAR_LIPOPROTEIN"/>
    <property type="match status" value="1"/>
</dbReference>
<dbReference type="Proteomes" id="UP000008022">
    <property type="component" value="Unassembled WGS sequence"/>
</dbReference>
<sequence length="529" mass="58543">MARTQVLLLVVFLLACLLDAPHLTSAAETDPTSPISFNFDFSKKYRGEDLGLEGSADPKVNKGFVDLTCSSSKTDFSKCKPGQMSYNHSSVPLWDRTTNELASFATKFTFKIVLSDYKNKSKGDGMAFFLANYPSRLPENSGGYALGLMNGAFPIAYDTDWFIPVEFDTSAPVQVSAKLPNPRTLLPPEVAVGFSTSTGSAFELHQILSWSFNSTLAAPLVQKGKLEPCHSVAFSIHFSIIPEELVAPCRLLPTTPPQQQANGMRWRRRSSPSRCPAGGIGRFVPGQVLAAGKSSRRRSSRRRSSVVGKELGGGEEAWRRPRSSAATKELAAKELSGRELGGRDLSGGTAARRRGIIIERVEVEARGDPCHSKAIAIGFSIGGGLILVLLLWSILSWWKWRKTNREFDKGTRGACRFNYHHLAAATNHFSMDNKIGAGAFGEVHKGFLTQLGREVADFFDEVQTISRAKQKNLVELLGWGMKGSSNIIDFMCWRRQKNTDLFLVYEFVDNGNLHMHLYEKEALLPWRIR</sequence>
<keyword evidence="6" id="KW-0812">Transmembrane</keyword>
<dbReference type="AlphaFoldDB" id="A0A0E0P516"/>
<dbReference type="InterPro" id="IPR013320">
    <property type="entry name" value="ConA-like_dom_sf"/>
</dbReference>
<dbReference type="SUPFAM" id="SSF49899">
    <property type="entry name" value="Concanavalin A-like lectins/glucanases"/>
    <property type="match status" value="1"/>
</dbReference>
<dbReference type="OMA" id="CHSKAIA"/>
<reference evidence="10" key="1">
    <citation type="submission" date="2013-06" db="EMBL/GenBank/DDBJ databases">
        <authorList>
            <person name="Zhao Q."/>
        </authorList>
    </citation>
    <scope>NUCLEOTIDE SEQUENCE</scope>
    <source>
        <strain evidence="10">cv. W1943</strain>
    </source>
</reference>
<comment type="similarity">
    <text evidence="1">Belongs to the leguminous lectin family.</text>
</comment>
<comment type="similarity">
    <text evidence="2">In the N-terminal section; belongs to the leguminous lectin family.</text>
</comment>
<dbReference type="Gene3D" id="2.60.120.200">
    <property type="match status" value="2"/>
</dbReference>
<protein>
    <recommendedName>
        <fullName evidence="8">Protein kinase domain-containing protein</fullName>
    </recommendedName>
</protein>
<evidence type="ECO:0000256" key="2">
    <source>
        <dbReference type="ARBA" id="ARBA00008536"/>
    </source>
</evidence>